<accession>A0A848HJ09</accession>
<evidence type="ECO:0000256" key="2">
    <source>
        <dbReference type="SAM" id="SignalP"/>
    </source>
</evidence>
<dbReference type="RefSeq" id="WP_169463792.1">
    <property type="nucleotide sequence ID" value="NZ_JABBGG010000001.1"/>
</dbReference>
<keyword evidence="4" id="KW-1185">Reference proteome</keyword>
<dbReference type="EMBL" id="JABBGG010000001">
    <property type="protein sequence ID" value="NML60129.1"/>
    <property type="molecule type" value="Genomic_DNA"/>
</dbReference>
<feature type="region of interest" description="Disordered" evidence="1">
    <location>
        <begin position="28"/>
        <end position="99"/>
    </location>
</feature>
<reference evidence="3 4" key="1">
    <citation type="submission" date="2020-04" db="EMBL/GenBank/DDBJ databases">
        <title>Massilia sp. RP-1-19 isolated from soil.</title>
        <authorList>
            <person name="Dahal R.H."/>
        </authorList>
    </citation>
    <scope>NUCLEOTIDE SEQUENCE [LARGE SCALE GENOMIC DNA]</scope>
    <source>
        <strain evidence="3 4">RP-1-19</strain>
    </source>
</reference>
<gene>
    <name evidence="3" type="ORF">HHL21_03315</name>
</gene>
<feature type="compositionally biased region" description="Polar residues" evidence="1">
    <location>
        <begin position="61"/>
        <end position="77"/>
    </location>
</feature>
<feature type="chain" id="PRO_5032711844" description="DUF4148 domain-containing protein" evidence="2">
    <location>
        <begin position="20"/>
        <end position="119"/>
    </location>
</feature>
<keyword evidence="2" id="KW-0732">Signal</keyword>
<dbReference type="AlphaFoldDB" id="A0A848HJ09"/>
<evidence type="ECO:0008006" key="5">
    <source>
        <dbReference type="Google" id="ProtNLM"/>
    </source>
</evidence>
<proteinExistence type="predicted"/>
<name>A0A848HJ09_9BURK</name>
<evidence type="ECO:0000313" key="4">
    <source>
        <dbReference type="Proteomes" id="UP000583752"/>
    </source>
</evidence>
<sequence>MKYYSPLRALTLFGATAFASVCMGQEPQAATNVQPQPEARDTGNATPQEQPPTASPAPGRSTMTQAGDTRGATTGSSPPVVARQANSVRNSAEVRAEAVEAVRHHRATLSESLDQLDGK</sequence>
<dbReference type="Proteomes" id="UP000583752">
    <property type="component" value="Unassembled WGS sequence"/>
</dbReference>
<evidence type="ECO:0000313" key="3">
    <source>
        <dbReference type="EMBL" id="NML60129.1"/>
    </source>
</evidence>
<organism evidence="3 4">
    <name type="scientific">Massilia polaris</name>
    <dbReference type="NCBI Taxonomy" id="2728846"/>
    <lineage>
        <taxon>Bacteria</taxon>
        <taxon>Pseudomonadati</taxon>
        <taxon>Pseudomonadota</taxon>
        <taxon>Betaproteobacteria</taxon>
        <taxon>Burkholderiales</taxon>
        <taxon>Oxalobacteraceae</taxon>
        <taxon>Telluria group</taxon>
        <taxon>Massilia</taxon>
    </lineage>
</organism>
<feature type="signal peptide" evidence="2">
    <location>
        <begin position="1"/>
        <end position="19"/>
    </location>
</feature>
<comment type="caution">
    <text evidence="3">The sequence shown here is derived from an EMBL/GenBank/DDBJ whole genome shotgun (WGS) entry which is preliminary data.</text>
</comment>
<protein>
    <recommendedName>
        <fullName evidence="5">DUF4148 domain-containing protein</fullName>
    </recommendedName>
</protein>
<evidence type="ECO:0000256" key="1">
    <source>
        <dbReference type="SAM" id="MobiDB-lite"/>
    </source>
</evidence>